<reference evidence="3" key="1">
    <citation type="journal article" date="2014" name="Front. Microbiol.">
        <title>High frequency of phylogenetically diverse reductive dehalogenase-homologous genes in deep subseafloor sedimentary metagenomes.</title>
        <authorList>
            <person name="Kawai M."/>
            <person name="Futagami T."/>
            <person name="Toyoda A."/>
            <person name="Takaki Y."/>
            <person name="Nishi S."/>
            <person name="Hori S."/>
            <person name="Arai W."/>
            <person name="Tsubouchi T."/>
            <person name="Morono Y."/>
            <person name="Uchiyama I."/>
            <person name="Ito T."/>
            <person name="Fujiyama A."/>
            <person name="Inagaki F."/>
            <person name="Takami H."/>
        </authorList>
    </citation>
    <scope>NUCLEOTIDE SEQUENCE</scope>
    <source>
        <strain evidence="3">Expedition CK06-06</strain>
    </source>
</reference>
<dbReference type="GO" id="GO:0046872">
    <property type="term" value="F:metal ion binding"/>
    <property type="evidence" value="ECO:0007669"/>
    <property type="project" value="UniProtKB-KW"/>
</dbReference>
<evidence type="ECO:0000256" key="1">
    <source>
        <dbReference type="ARBA" id="ARBA00022723"/>
    </source>
</evidence>
<keyword evidence="2" id="KW-0378">Hydrolase</keyword>
<keyword evidence="1" id="KW-0479">Metal-binding</keyword>
<dbReference type="PANTHER" id="PTHR23422:SF11">
    <property type="entry name" value="DIPEPTIDYL PEPTIDASE 3"/>
    <property type="match status" value="1"/>
</dbReference>
<accession>X1J2Y0</accession>
<dbReference type="GO" id="GO:0016787">
    <property type="term" value="F:hydrolase activity"/>
    <property type="evidence" value="ECO:0007669"/>
    <property type="project" value="UniProtKB-KW"/>
</dbReference>
<dbReference type="InterPro" id="IPR039461">
    <property type="entry name" value="Peptidase_M49"/>
</dbReference>
<organism evidence="3">
    <name type="scientific">marine sediment metagenome</name>
    <dbReference type="NCBI Taxonomy" id="412755"/>
    <lineage>
        <taxon>unclassified sequences</taxon>
        <taxon>metagenomes</taxon>
        <taxon>ecological metagenomes</taxon>
    </lineage>
</organism>
<name>X1J2Y0_9ZZZZ</name>
<feature type="non-terminal residue" evidence="3">
    <location>
        <position position="1"/>
    </location>
</feature>
<proteinExistence type="predicted"/>
<evidence type="ECO:0000313" key="3">
    <source>
        <dbReference type="EMBL" id="GAH64133.1"/>
    </source>
</evidence>
<gene>
    <name evidence="3" type="ORF">S03H2_54121</name>
</gene>
<dbReference type="EMBL" id="BARU01034477">
    <property type="protein sequence ID" value="GAH64133.1"/>
    <property type="molecule type" value="Genomic_DNA"/>
</dbReference>
<sequence>NVIIGLHEVIGHGSGKVSPRLTKDPSDYLQEYYNTLEEARADLMAYWNFFDPKLFELGILPNEDAAKAGYISSAMGDLTMLRRIKKGNRVEDDHMRASHLIQTYLEKKTQAVETVKKNGKTYRRVIDFDLFRQGVGELLAEIMRIKAEGDFEAAKKLVNTYAIKIDPSLRDEVIERCRQIRYPDFVAFVVPELALVKDREGKTVDVEISYPMDLAVQQLKWAGKKIHKQ</sequence>
<protein>
    <submittedName>
        <fullName evidence="3">Uncharacterized protein</fullName>
    </submittedName>
</protein>
<comment type="caution">
    <text evidence="3">The sequence shown here is derived from an EMBL/GenBank/DDBJ whole genome shotgun (WGS) entry which is preliminary data.</text>
</comment>
<evidence type="ECO:0000256" key="2">
    <source>
        <dbReference type="ARBA" id="ARBA00022801"/>
    </source>
</evidence>
<dbReference type="AlphaFoldDB" id="X1J2Y0"/>
<dbReference type="PANTHER" id="PTHR23422">
    <property type="entry name" value="DIPEPTIDYL PEPTIDASE III-RELATED"/>
    <property type="match status" value="1"/>
</dbReference>